<gene>
    <name evidence="3" type="ORF">DY252_20595</name>
</gene>
<dbReference type="InterPro" id="IPR043143">
    <property type="entry name" value="Mal/L-sulf/L-lact_DH-like_NADP"/>
</dbReference>
<protein>
    <submittedName>
        <fullName evidence="3">Ldh family oxidoreductase</fullName>
    </submittedName>
</protein>
<reference evidence="3 4" key="1">
    <citation type="submission" date="2018-08" db="EMBL/GenBank/DDBJ databases">
        <title>Complete genome sequence of type strain Thalassospira indica MCCC 1A01103T, isolated from isolated from deep seawater of the Indian Ocean.</title>
        <authorList>
            <person name="Liu Y."/>
        </authorList>
    </citation>
    <scope>NUCLEOTIDE SEQUENCE [LARGE SCALE GENOMIC DNA]</scope>
    <source>
        <strain evidence="3 4">PB8BT</strain>
    </source>
</reference>
<dbReference type="PANTHER" id="PTHR11091">
    <property type="entry name" value="OXIDOREDUCTASE-RELATED"/>
    <property type="match status" value="1"/>
</dbReference>
<dbReference type="Gene3D" id="3.30.1370.60">
    <property type="entry name" value="Hypothetical oxidoreductase yiak, domain 2"/>
    <property type="match status" value="1"/>
</dbReference>
<dbReference type="InterPro" id="IPR036111">
    <property type="entry name" value="Mal/L-sulfo/L-lacto_DH-like_sf"/>
</dbReference>
<dbReference type="Proteomes" id="UP000256971">
    <property type="component" value="Chromosome"/>
</dbReference>
<dbReference type="Gene3D" id="1.10.1530.10">
    <property type="match status" value="1"/>
</dbReference>
<evidence type="ECO:0000313" key="3">
    <source>
        <dbReference type="EMBL" id="AXO16367.1"/>
    </source>
</evidence>
<keyword evidence="4" id="KW-1185">Reference proteome</keyword>
<dbReference type="EMBL" id="CP031555">
    <property type="protein sequence ID" value="AXO16367.1"/>
    <property type="molecule type" value="Genomic_DNA"/>
</dbReference>
<evidence type="ECO:0000256" key="1">
    <source>
        <dbReference type="ARBA" id="ARBA00006056"/>
    </source>
</evidence>
<evidence type="ECO:0000256" key="2">
    <source>
        <dbReference type="ARBA" id="ARBA00023002"/>
    </source>
</evidence>
<dbReference type="SUPFAM" id="SSF89733">
    <property type="entry name" value="L-sulfolactate dehydrogenase-like"/>
    <property type="match status" value="1"/>
</dbReference>
<accession>A0ABN5NJ86</accession>
<comment type="similarity">
    <text evidence="1">Belongs to the LDH2/MDH2 oxidoreductase family.</text>
</comment>
<dbReference type="PANTHER" id="PTHR11091:SF0">
    <property type="entry name" value="MALATE DEHYDROGENASE"/>
    <property type="match status" value="1"/>
</dbReference>
<proteinExistence type="inferred from homology"/>
<dbReference type="InterPro" id="IPR043144">
    <property type="entry name" value="Mal/L-sulf/L-lact_DH-like_ah"/>
</dbReference>
<dbReference type="InterPro" id="IPR003767">
    <property type="entry name" value="Malate/L-lactate_DH-like"/>
</dbReference>
<evidence type="ECO:0000313" key="4">
    <source>
        <dbReference type="Proteomes" id="UP000256971"/>
    </source>
</evidence>
<keyword evidence="2" id="KW-0560">Oxidoreductase</keyword>
<name>A0ABN5NJ86_9PROT</name>
<organism evidence="3 4">
    <name type="scientific">Thalassospira indica</name>
    <dbReference type="NCBI Taxonomy" id="1891279"/>
    <lineage>
        <taxon>Bacteria</taxon>
        <taxon>Pseudomonadati</taxon>
        <taxon>Pseudomonadota</taxon>
        <taxon>Alphaproteobacteria</taxon>
        <taxon>Rhodospirillales</taxon>
        <taxon>Thalassospiraceae</taxon>
        <taxon>Thalassospira</taxon>
    </lineage>
</organism>
<dbReference type="Pfam" id="PF02615">
    <property type="entry name" value="Ldh_2"/>
    <property type="match status" value="1"/>
</dbReference>
<sequence length="359" mass="37515">MLRILQAHDPCARFPVPKPHFENQGYLTMKISVKDAHALVCETLMRCNVRADNAASVATALVTAEASGQGGHGFRRVPAYSAQAKVGKVDGMISPIFEKPTPGVLRIDAQHGFAYPALDLMMDQLPDMARAQGIAIAAIHRSHHAGVMGLTVERLAEKGLAAMMFANAPAAMAAWGGRRPMFGTNPIAFGVPVGDAGDPIIIDLALSKVARGKIMAAKQKGVAIPDDWALDVDGNPTTDAVKAIDGTMIPAGGVKGAALAMMVELLAAGLTGAQFGHQSSSLFDDKGAPPALGQLIIAIDPKATGGVGVMEHLAYIANEIAAEEGVRLPGRRGKQARALAEAQGLEIEDDVMETISQIK</sequence>